<dbReference type="SUPFAM" id="SSF56300">
    <property type="entry name" value="Metallo-dependent phosphatases"/>
    <property type="match status" value="1"/>
</dbReference>
<reference evidence="3 4" key="1">
    <citation type="submission" date="2017-07" db="EMBL/GenBank/DDBJ databases">
        <title>Bifidobacterium novel species.</title>
        <authorList>
            <person name="Lugli G.A."/>
            <person name="Milani C."/>
            <person name="Duranti S."/>
            <person name="Mangifesta M."/>
        </authorList>
    </citation>
    <scope>NUCLEOTIDE SEQUENCE [LARGE SCALE GENOMIC DNA]</scope>
    <source>
        <strain evidence="4">Goo31D</strain>
    </source>
</reference>
<dbReference type="PANTHER" id="PTHR32440">
    <property type="entry name" value="PHOSPHATASE DCR2-RELATED-RELATED"/>
    <property type="match status" value="1"/>
</dbReference>
<sequence length="433" mass="46786">MTAAMSSRRGGRVDDHGTATRDAHLRFRPDGTFRVLQLADVQDGPDVDRHAIALIEAAIERADPDLVVLTGDQIRGYDPTFAATYMHRRGDAPGAPLPPGMRVEAAVVRAINRISRRSADDAVTPQTLEAAVRRCLSGFLGPIVAHGVPFAVTYGNHDFQCGVPLTRQDELYRMFPGCLNPADSPEPGTFALAVDSSDDTRPAMGIMMVNSGDFAPECGYGSPSDKAVAWLGEAAGSLGAPSVVFQHIPPPEIYDCLLPVGRFTANAIRGYRRHADACYILDAAHSRPGSVLREHPCCSEHNSGEVSAIRRAGGYFALFCGHDHTNAFVTRHDGLDIGYTPTCGFTSYGPRGGDHALRLFEFHEDDPAAYDTRLLTYGDLLGRAPRRRWYRAFGDRTLCDWGCIGDLLRKPKIRVALAALCGAGIAAAALAQR</sequence>
<proteinExistence type="predicted"/>
<organism evidence="3 4">
    <name type="scientific">Bifidobacterium anseris</name>
    <dbReference type="NCBI Taxonomy" id="2020963"/>
    <lineage>
        <taxon>Bacteria</taxon>
        <taxon>Bacillati</taxon>
        <taxon>Actinomycetota</taxon>
        <taxon>Actinomycetes</taxon>
        <taxon>Bifidobacteriales</taxon>
        <taxon>Bifidobacteriaceae</taxon>
        <taxon>Bifidobacterium</taxon>
    </lineage>
</organism>
<dbReference type="GO" id="GO:0005737">
    <property type="term" value="C:cytoplasm"/>
    <property type="evidence" value="ECO:0007669"/>
    <property type="project" value="TreeGrafter"/>
</dbReference>
<dbReference type="Proteomes" id="UP000234935">
    <property type="component" value="Unassembled WGS sequence"/>
</dbReference>
<dbReference type="InterPro" id="IPR004843">
    <property type="entry name" value="Calcineurin-like_PHP"/>
</dbReference>
<dbReference type="InterPro" id="IPR029052">
    <property type="entry name" value="Metallo-depent_PP-like"/>
</dbReference>
<feature type="compositionally biased region" description="Basic and acidic residues" evidence="1">
    <location>
        <begin position="11"/>
        <end position="23"/>
    </location>
</feature>
<dbReference type="Pfam" id="PF00149">
    <property type="entry name" value="Metallophos"/>
    <property type="match status" value="1"/>
</dbReference>
<feature type="domain" description="Calcineurin-like phosphoesterase" evidence="2">
    <location>
        <begin position="33"/>
        <end position="324"/>
    </location>
</feature>
<evidence type="ECO:0000259" key="2">
    <source>
        <dbReference type="Pfam" id="PF00149"/>
    </source>
</evidence>
<name>A0A2N5IX83_9BIFI</name>
<keyword evidence="4" id="KW-1185">Reference proteome</keyword>
<accession>A0A2N5IX83</accession>
<gene>
    <name evidence="3" type="ORF">CGZ88_1044</name>
</gene>
<evidence type="ECO:0000313" key="4">
    <source>
        <dbReference type="Proteomes" id="UP000234935"/>
    </source>
</evidence>
<dbReference type="GO" id="GO:0016788">
    <property type="term" value="F:hydrolase activity, acting on ester bonds"/>
    <property type="evidence" value="ECO:0007669"/>
    <property type="project" value="TreeGrafter"/>
</dbReference>
<dbReference type="CDD" id="cd07383">
    <property type="entry name" value="MPP_Dcr2"/>
    <property type="match status" value="1"/>
</dbReference>
<dbReference type="EMBL" id="NMYC01000005">
    <property type="protein sequence ID" value="PLS26559.1"/>
    <property type="molecule type" value="Genomic_DNA"/>
</dbReference>
<protein>
    <submittedName>
        <fullName evidence="3">Ser/Thr protein phosphatase family protein</fullName>
    </submittedName>
</protein>
<feature type="region of interest" description="Disordered" evidence="1">
    <location>
        <begin position="1"/>
        <end position="23"/>
    </location>
</feature>
<comment type="caution">
    <text evidence="3">The sequence shown here is derived from an EMBL/GenBank/DDBJ whole genome shotgun (WGS) entry which is preliminary data.</text>
</comment>
<dbReference type="Gene3D" id="3.60.21.10">
    <property type="match status" value="1"/>
</dbReference>
<dbReference type="PANTHER" id="PTHR32440:SF11">
    <property type="entry name" value="METALLOPHOSPHOESTERASE DOMAIN-CONTAINING PROTEIN"/>
    <property type="match status" value="1"/>
</dbReference>
<evidence type="ECO:0000256" key="1">
    <source>
        <dbReference type="SAM" id="MobiDB-lite"/>
    </source>
</evidence>
<dbReference type="AlphaFoldDB" id="A0A2N5IX83"/>
<evidence type="ECO:0000313" key="3">
    <source>
        <dbReference type="EMBL" id="PLS26559.1"/>
    </source>
</evidence>